<dbReference type="AlphaFoldDB" id="A0A921ISE9"/>
<comment type="caution">
    <text evidence="8">The sequence shown here is derived from an EMBL/GenBank/DDBJ whole genome shotgun (WGS) entry which is preliminary data.</text>
</comment>
<dbReference type="GO" id="GO:0031071">
    <property type="term" value="F:cysteine desulfurase activity"/>
    <property type="evidence" value="ECO:0007669"/>
    <property type="project" value="UniProtKB-EC"/>
</dbReference>
<keyword evidence="8" id="KW-0032">Aminotransferase</keyword>
<comment type="cofactor">
    <cofactor evidence="1 6">
        <name>pyridoxal 5'-phosphate</name>
        <dbReference type="ChEBI" id="CHEBI:597326"/>
    </cofactor>
</comment>
<dbReference type="InterPro" id="IPR015424">
    <property type="entry name" value="PyrdxlP-dep_Trfase"/>
</dbReference>
<reference evidence="8" key="2">
    <citation type="submission" date="2021-09" db="EMBL/GenBank/DDBJ databases">
        <authorList>
            <person name="Gilroy R."/>
        </authorList>
    </citation>
    <scope>NUCLEOTIDE SEQUENCE</scope>
    <source>
        <strain evidence="8">ChiGjej2B2-7701</strain>
    </source>
</reference>
<dbReference type="GO" id="GO:0008483">
    <property type="term" value="F:transaminase activity"/>
    <property type="evidence" value="ECO:0007669"/>
    <property type="project" value="UniProtKB-KW"/>
</dbReference>
<reference evidence="8" key="1">
    <citation type="journal article" date="2021" name="PeerJ">
        <title>Extensive microbial diversity within the chicken gut microbiome revealed by metagenomics and culture.</title>
        <authorList>
            <person name="Gilroy R."/>
            <person name="Ravi A."/>
            <person name="Getino M."/>
            <person name="Pursley I."/>
            <person name="Horton D.L."/>
            <person name="Alikhan N.F."/>
            <person name="Baker D."/>
            <person name="Gharbi K."/>
            <person name="Hall N."/>
            <person name="Watson M."/>
            <person name="Adriaenssens E.M."/>
            <person name="Foster-Nyarko E."/>
            <person name="Jarju S."/>
            <person name="Secka A."/>
            <person name="Antonio M."/>
            <person name="Oren A."/>
            <person name="Chaudhuri R.R."/>
            <person name="La Ragione R."/>
            <person name="Hildebrand F."/>
            <person name="Pallen M.J."/>
        </authorList>
    </citation>
    <scope>NUCLEOTIDE SEQUENCE</scope>
    <source>
        <strain evidence="8">ChiGjej2B2-7701</strain>
    </source>
</reference>
<dbReference type="PANTHER" id="PTHR43586:SF4">
    <property type="entry name" value="ISOPENICILLIN N EPIMERASE"/>
    <property type="match status" value="1"/>
</dbReference>
<evidence type="ECO:0000256" key="5">
    <source>
        <dbReference type="ARBA" id="ARBA00050776"/>
    </source>
</evidence>
<keyword evidence="4" id="KW-0663">Pyridoxal phosphate</keyword>
<accession>A0A921ISE9</accession>
<evidence type="ECO:0000256" key="3">
    <source>
        <dbReference type="ARBA" id="ARBA00012239"/>
    </source>
</evidence>
<comment type="catalytic activity">
    <reaction evidence="5">
        <text>(sulfur carrier)-H + L-cysteine = (sulfur carrier)-SH + L-alanine</text>
        <dbReference type="Rhea" id="RHEA:43892"/>
        <dbReference type="Rhea" id="RHEA-COMP:14737"/>
        <dbReference type="Rhea" id="RHEA-COMP:14739"/>
        <dbReference type="ChEBI" id="CHEBI:29917"/>
        <dbReference type="ChEBI" id="CHEBI:35235"/>
        <dbReference type="ChEBI" id="CHEBI:57972"/>
        <dbReference type="ChEBI" id="CHEBI:64428"/>
        <dbReference type="EC" id="2.8.1.7"/>
    </reaction>
</comment>
<dbReference type="SUPFAM" id="SSF53383">
    <property type="entry name" value="PLP-dependent transferases"/>
    <property type="match status" value="1"/>
</dbReference>
<evidence type="ECO:0000313" key="9">
    <source>
        <dbReference type="Proteomes" id="UP000746751"/>
    </source>
</evidence>
<dbReference type="PROSITE" id="PS00595">
    <property type="entry name" value="AA_TRANSFER_CLASS_5"/>
    <property type="match status" value="1"/>
</dbReference>
<evidence type="ECO:0000256" key="2">
    <source>
        <dbReference type="ARBA" id="ARBA00010447"/>
    </source>
</evidence>
<dbReference type="InterPro" id="IPR016454">
    <property type="entry name" value="Cysteine_dSase"/>
</dbReference>
<dbReference type="PIRSF" id="PIRSF005572">
    <property type="entry name" value="NifS"/>
    <property type="match status" value="1"/>
</dbReference>
<proteinExistence type="inferred from homology"/>
<dbReference type="NCBIfam" id="TIGR01977">
    <property type="entry name" value="am_tr_V_EF2568"/>
    <property type="match status" value="1"/>
</dbReference>
<feature type="domain" description="Aminotransferase class V" evidence="7">
    <location>
        <begin position="2"/>
        <end position="368"/>
    </location>
</feature>
<name>A0A921ISE9_9ACTN</name>
<dbReference type="EMBL" id="DYVF01000045">
    <property type="protein sequence ID" value="HJG31178.1"/>
    <property type="molecule type" value="Genomic_DNA"/>
</dbReference>
<gene>
    <name evidence="8" type="ORF">K8U80_07255</name>
</gene>
<organism evidence="8 9">
    <name type="scientific">Collinsella ihumii</name>
    <dbReference type="NCBI Taxonomy" id="1720204"/>
    <lineage>
        <taxon>Bacteria</taxon>
        <taxon>Bacillati</taxon>
        <taxon>Actinomycetota</taxon>
        <taxon>Coriobacteriia</taxon>
        <taxon>Coriobacteriales</taxon>
        <taxon>Coriobacteriaceae</taxon>
        <taxon>Collinsella</taxon>
    </lineage>
</organism>
<evidence type="ECO:0000256" key="6">
    <source>
        <dbReference type="RuleBase" id="RU004504"/>
    </source>
</evidence>
<dbReference type="Gene3D" id="3.40.640.10">
    <property type="entry name" value="Type I PLP-dependent aspartate aminotransferase-like (Major domain)"/>
    <property type="match status" value="1"/>
</dbReference>
<dbReference type="InterPro" id="IPR000192">
    <property type="entry name" value="Aminotrans_V_dom"/>
</dbReference>
<sequence length="384" mass="40700">MIYLNNAATTIQKPPAVTEAVMAALAGAGSCSRGASTSDLVAARSVANARVRLARLIGFAHPERVVFTQNATMALNTALFGMLHEGDHVITTDFEHNSVLRPLHELERRGIIELDYVRADASGRLRMEELEGLFRPTTRAVVATHASNLTGAVTDVPELVRAAHGHGARFVLDASQTLGALPVGMDELGIDVLCFTGHKALMGPQGTGGLAVVPDLGLAPLVHGGTGVKSADPFQPPSYPEHLEAGTMNAHGLAGLDAALEFLLELGVERVAEHDWKLRERFIQGVSSIPGLVVYGDRDGHGHTGVVALNLEGIDSSSLADRLACEYDIATRAGLHCAPRMHAALGTLERGAVRFSFGWYTTEDDIDAAIFALRDIACDLGDAK</sequence>
<evidence type="ECO:0000313" key="8">
    <source>
        <dbReference type="EMBL" id="HJG31178.1"/>
    </source>
</evidence>
<comment type="similarity">
    <text evidence="2">Belongs to the class-V pyridoxal-phosphate-dependent aminotransferase family. Csd subfamily.</text>
</comment>
<dbReference type="Gene3D" id="3.90.1150.10">
    <property type="entry name" value="Aspartate Aminotransferase, domain 1"/>
    <property type="match status" value="1"/>
</dbReference>
<evidence type="ECO:0000256" key="4">
    <source>
        <dbReference type="ARBA" id="ARBA00022898"/>
    </source>
</evidence>
<dbReference type="Proteomes" id="UP000746751">
    <property type="component" value="Unassembled WGS sequence"/>
</dbReference>
<dbReference type="PANTHER" id="PTHR43586">
    <property type="entry name" value="CYSTEINE DESULFURASE"/>
    <property type="match status" value="1"/>
</dbReference>
<dbReference type="Pfam" id="PF00266">
    <property type="entry name" value="Aminotran_5"/>
    <property type="match status" value="1"/>
</dbReference>
<dbReference type="EC" id="2.8.1.7" evidence="3"/>
<protein>
    <recommendedName>
        <fullName evidence="3">cysteine desulfurase</fullName>
        <ecNumber evidence="3">2.8.1.7</ecNumber>
    </recommendedName>
</protein>
<keyword evidence="8" id="KW-0808">Transferase</keyword>
<dbReference type="InterPro" id="IPR020578">
    <property type="entry name" value="Aminotrans_V_PyrdxlP_BS"/>
</dbReference>
<dbReference type="InterPro" id="IPR015422">
    <property type="entry name" value="PyrdxlP-dep_Trfase_small"/>
</dbReference>
<evidence type="ECO:0000256" key="1">
    <source>
        <dbReference type="ARBA" id="ARBA00001933"/>
    </source>
</evidence>
<evidence type="ECO:0000259" key="7">
    <source>
        <dbReference type="Pfam" id="PF00266"/>
    </source>
</evidence>
<dbReference type="InterPro" id="IPR010969">
    <property type="entry name" value="Cys_dSase-rel_unknwn_funct"/>
</dbReference>
<dbReference type="InterPro" id="IPR015421">
    <property type="entry name" value="PyrdxlP-dep_Trfase_major"/>
</dbReference>